<dbReference type="eggNOG" id="COG3012">
    <property type="taxonomic scope" value="Bacteria"/>
</dbReference>
<dbReference type="PANTHER" id="PTHR33747:SF1">
    <property type="entry name" value="ADENYLATE CYCLASE-ASSOCIATED CAP C-TERMINAL DOMAIN-CONTAINING PROTEIN"/>
    <property type="match status" value="1"/>
</dbReference>
<dbReference type="Gene3D" id="3.10.450.50">
    <property type="match status" value="1"/>
</dbReference>
<organism evidence="1 2">
    <name type="scientific">Vibrio caribbeanicus ATCC BAA-2122</name>
    <dbReference type="NCBI Taxonomy" id="796620"/>
    <lineage>
        <taxon>Bacteria</taxon>
        <taxon>Pseudomonadati</taxon>
        <taxon>Pseudomonadota</taxon>
        <taxon>Gammaproteobacteria</taxon>
        <taxon>Vibrionales</taxon>
        <taxon>Vibrionaceae</taxon>
        <taxon>Vibrio</taxon>
    </lineage>
</organism>
<dbReference type="SUPFAM" id="SSF103642">
    <property type="entry name" value="Sec-C motif"/>
    <property type="match status" value="1"/>
</dbReference>
<evidence type="ECO:0000313" key="1">
    <source>
        <dbReference type="EMBL" id="EFP97400.1"/>
    </source>
</evidence>
<dbReference type="PANTHER" id="PTHR33747">
    <property type="entry name" value="UPF0225 PROTEIN SCO1677"/>
    <property type="match status" value="1"/>
</dbReference>
<dbReference type="Pfam" id="PF02810">
    <property type="entry name" value="SEC-C"/>
    <property type="match status" value="1"/>
</dbReference>
<name>E3BHW1_9VIBR</name>
<accession>E3BHW1</accession>
<evidence type="ECO:0000313" key="2">
    <source>
        <dbReference type="Proteomes" id="UP000002943"/>
    </source>
</evidence>
<dbReference type="OrthoDB" id="570299at2"/>
<protein>
    <submittedName>
        <fullName evidence="1">Preprotein translocase SecA subunit-like protein</fullName>
    </submittedName>
</protein>
<keyword evidence="2" id="KW-1185">Reference proteome</keyword>
<sequence length="204" mass="22819">MSYPLLCFEESTCEETPIYLEGVVFASNLATKPTSIESWVPVLFPQLASGAKNKIEAHIHFQYNILKRSEYSLLSLIEGETCNEKLADFAEGFMTLWPQIEHQWANESVNDGTVRMLQAFLTTMMLAIDEDKTRQHMRAEGIESPPFLKDLIEQLDLMIIEIALAADELMSGNKSVSVNPFKDVGRNDSCPCGSGKKFKQCCGA</sequence>
<dbReference type="EMBL" id="AEIU01000059">
    <property type="protein sequence ID" value="EFP97400.1"/>
    <property type="molecule type" value="Genomic_DNA"/>
</dbReference>
<gene>
    <name evidence="1" type="ORF">VIBC2010_18444</name>
</gene>
<reference evidence="1 2" key="1">
    <citation type="journal article" date="2012" name="Int. J. Syst. Evol. Microbiol.">
        <title>Vibrio caribbeanicus sp. nov., isolated from the marine sponge Scleritoderma cyanea.</title>
        <authorList>
            <person name="Hoffmann M."/>
            <person name="Monday S.R."/>
            <person name="Allard M.W."/>
            <person name="Strain E.A."/>
            <person name="Whittaker P."/>
            <person name="Naum M."/>
            <person name="McCarthy P.J."/>
            <person name="Lopez J.V."/>
            <person name="Fischer M."/>
            <person name="Brown E.W."/>
        </authorList>
    </citation>
    <scope>NUCLEOTIDE SEQUENCE [LARGE SCALE GENOMIC DNA]</scope>
    <source>
        <strain evidence="1 2">ATCC BAA-2122</strain>
    </source>
</reference>
<dbReference type="RefSeq" id="WP_009600590.1">
    <property type="nucleotide sequence ID" value="NZ_AEIU01000059.1"/>
</dbReference>
<proteinExistence type="predicted"/>
<comment type="caution">
    <text evidence="1">The sequence shown here is derived from an EMBL/GenBank/DDBJ whole genome shotgun (WGS) entry which is preliminary data.</text>
</comment>
<dbReference type="InterPro" id="IPR004027">
    <property type="entry name" value="SEC_C_motif"/>
</dbReference>
<dbReference type="AlphaFoldDB" id="E3BHW1"/>
<dbReference type="Proteomes" id="UP000002943">
    <property type="component" value="Unassembled WGS sequence"/>
</dbReference>
<dbReference type="STRING" id="796620.VIBC2010_18444"/>